<reference evidence="7 8" key="1">
    <citation type="journal article" date="2015" name="Genome Announc.">
        <title>Expanding the biotechnology potential of lactobacilli through comparative genomics of 213 strains and associated genera.</title>
        <authorList>
            <person name="Sun Z."/>
            <person name="Harris H.M."/>
            <person name="McCann A."/>
            <person name="Guo C."/>
            <person name="Argimon S."/>
            <person name="Zhang W."/>
            <person name="Yang X."/>
            <person name="Jeffery I.B."/>
            <person name="Cooney J.C."/>
            <person name="Kagawa T.F."/>
            <person name="Liu W."/>
            <person name="Song Y."/>
            <person name="Salvetti E."/>
            <person name="Wrobel A."/>
            <person name="Rasinkangas P."/>
            <person name="Parkhill J."/>
            <person name="Rea M.C."/>
            <person name="O'Sullivan O."/>
            <person name="Ritari J."/>
            <person name="Douillard F.P."/>
            <person name="Paul Ross R."/>
            <person name="Yang R."/>
            <person name="Briner A.E."/>
            <person name="Felis G.E."/>
            <person name="de Vos W.M."/>
            <person name="Barrangou R."/>
            <person name="Klaenhammer T.R."/>
            <person name="Caufield P.W."/>
            <person name="Cui Y."/>
            <person name="Zhang H."/>
            <person name="O'Toole P.W."/>
        </authorList>
    </citation>
    <scope>NUCLEOTIDE SEQUENCE [LARGE SCALE GENOMIC DNA]</scope>
    <source>
        <strain evidence="7 8">DSM 4864</strain>
    </source>
</reference>
<dbReference type="Pfam" id="PF06325">
    <property type="entry name" value="PrmA"/>
    <property type="match status" value="1"/>
</dbReference>
<name>A0A0R1WH20_9LACO</name>
<dbReference type="GO" id="GO:0016279">
    <property type="term" value="F:protein-lysine N-methyltransferase activity"/>
    <property type="evidence" value="ECO:0007669"/>
    <property type="project" value="RHEA"/>
</dbReference>
<dbReference type="GO" id="GO:0005840">
    <property type="term" value="C:ribosome"/>
    <property type="evidence" value="ECO:0007669"/>
    <property type="project" value="UniProtKB-KW"/>
</dbReference>
<dbReference type="InterPro" id="IPR029063">
    <property type="entry name" value="SAM-dependent_MTases_sf"/>
</dbReference>
<dbReference type="InterPro" id="IPR050078">
    <property type="entry name" value="Ribosomal_L11_MeTrfase_PrmA"/>
</dbReference>
<dbReference type="GO" id="GO:0005737">
    <property type="term" value="C:cytoplasm"/>
    <property type="evidence" value="ECO:0007669"/>
    <property type="project" value="UniProtKB-SubCell"/>
</dbReference>
<organism evidence="7 8">
    <name type="scientific">Limosilactobacillus oris DSM 4864</name>
    <dbReference type="NCBI Taxonomy" id="1423779"/>
    <lineage>
        <taxon>Bacteria</taxon>
        <taxon>Bacillati</taxon>
        <taxon>Bacillota</taxon>
        <taxon>Bacilli</taxon>
        <taxon>Lactobacillales</taxon>
        <taxon>Lactobacillaceae</taxon>
        <taxon>Limosilactobacillus</taxon>
    </lineage>
</organism>
<evidence type="ECO:0000256" key="6">
    <source>
        <dbReference type="HAMAP-Rule" id="MF_00735"/>
    </source>
</evidence>
<proteinExistence type="inferred from homology"/>
<evidence type="ECO:0000256" key="5">
    <source>
        <dbReference type="ARBA" id="ARBA00022691"/>
    </source>
</evidence>
<dbReference type="SUPFAM" id="SSF53335">
    <property type="entry name" value="S-adenosyl-L-methionine-dependent methyltransferases"/>
    <property type="match status" value="1"/>
</dbReference>
<keyword evidence="7" id="KW-0689">Ribosomal protein</keyword>
<keyword evidence="7" id="KW-0687">Ribonucleoprotein</keyword>
<feature type="binding site" evidence="6">
    <location>
        <position position="165"/>
    </location>
    <ligand>
        <name>S-adenosyl-L-methionine</name>
        <dbReference type="ChEBI" id="CHEBI:59789"/>
    </ligand>
</feature>
<dbReference type="Gene3D" id="3.40.50.150">
    <property type="entry name" value="Vaccinia Virus protein VP39"/>
    <property type="match status" value="1"/>
</dbReference>
<gene>
    <name evidence="6" type="primary">prmA</name>
    <name evidence="7" type="ORF">FC49_GL000290</name>
</gene>
<comment type="subcellular location">
    <subcellularLocation>
        <location evidence="6">Cytoplasm</location>
    </subcellularLocation>
</comment>
<dbReference type="Proteomes" id="UP000050973">
    <property type="component" value="Unassembled WGS sequence"/>
</dbReference>
<keyword evidence="4 6" id="KW-0808">Transferase</keyword>
<feature type="binding site" evidence="6">
    <location>
        <position position="186"/>
    </location>
    <ligand>
        <name>S-adenosyl-L-methionine</name>
        <dbReference type="ChEBI" id="CHEBI:59789"/>
    </ligand>
</feature>
<keyword evidence="5 6" id="KW-0949">S-adenosyl-L-methionine</keyword>
<comment type="similarity">
    <text evidence="1 6">Belongs to the methyltransferase superfamily. PrmA family.</text>
</comment>
<evidence type="ECO:0000256" key="4">
    <source>
        <dbReference type="ARBA" id="ARBA00022679"/>
    </source>
</evidence>
<comment type="function">
    <text evidence="6">Methylates ribosomal protein L11.</text>
</comment>
<comment type="catalytic activity">
    <reaction evidence="6">
        <text>L-lysyl-[protein] + 3 S-adenosyl-L-methionine = N(6),N(6),N(6)-trimethyl-L-lysyl-[protein] + 3 S-adenosyl-L-homocysteine + 3 H(+)</text>
        <dbReference type="Rhea" id="RHEA:54192"/>
        <dbReference type="Rhea" id="RHEA-COMP:9752"/>
        <dbReference type="Rhea" id="RHEA-COMP:13826"/>
        <dbReference type="ChEBI" id="CHEBI:15378"/>
        <dbReference type="ChEBI" id="CHEBI:29969"/>
        <dbReference type="ChEBI" id="CHEBI:57856"/>
        <dbReference type="ChEBI" id="CHEBI:59789"/>
        <dbReference type="ChEBI" id="CHEBI:61961"/>
    </reaction>
</comment>
<evidence type="ECO:0000313" key="7">
    <source>
        <dbReference type="EMBL" id="KRM17127.1"/>
    </source>
</evidence>
<dbReference type="CDD" id="cd02440">
    <property type="entry name" value="AdoMet_MTases"/>
    <property type="match status" value="1"/>
</dbReference>
<dbReference type="PANTHER" id="PTHR43648">
    <property type="entry name" value="ELECTRON TRANSFER FLAVOPROTEIN BETA SUBUNIT LYSINE METHYLTRANSFERASE"/>
    <property type="match status" value="1"/>
</dbReference>
<dbReference type="PATRIC" id="fig|1423779.3.peg.295"/>
<dbReference type="EC" id="2.1.1.-" evidence="6"/>
<comment type="caution">
    <text evidence="7">The sequence shown here is derived from an EMBL/GenBank/DDBJ whole genome shotgun (WGS) entry which is preliminary data.</text>
</comment>
<keyword evidence="3 6" id="KW-0489">Methyltransferase</keyword>
<dbReference type="GO" id="GO:0032259">
    <property type="term" value="P:methylation"/>
    <property type="evidence" value="ECO:0007669"/>
    <property type="project" value="UniProtKB-KW"/>
</dbReference>
<evidence type="ECO:0000256" key="3">
    <source>
        <dbReference type="ARBA" id="ARBA00022603"/>
    </source>
</evidence>
<dbReference type="EMBL" id="AZGE01000001">
    <property type="protein sequence ID" value="KRM17127.1"/>
    <property type="molecule type" value="Genomic_DNA"/>
</dbReference>
<accession>A0A0R1WH20</accession>
<feature type="binding site" evidence="6">
    <location>
        <position position="208"/>
    </location>
    <ligand>
        <name>S-adenosyl-L-methionine</name>
        <dbReference type="ChEBI" id="CHEBI:59789"/>
    </ligand>
</feature>
<dbReference type="RefSeq" id="WP_003715161.1">
    <property type="nucleotide sequence ID" value="NZ_AZGE01000001.1"/>
</dbReference>
<dbReference type="HAMAP" id="MF_00735">
    <property type="entry name" value="Methyltr_PrmA"/>
    <property type="match status" value="1"/>
</dbReference>
<dbReference type="PANTHER" id="PTHR43648:SF1">
    <property type="entry name" value="ELECTRON TRANSFER FLAVOPROTEIN BETA SUBUNIT LYSINE METHYLTRANSFERASE"/>
    <property type="match status" value="1"/>
</dbReference>
<evidence type="ECO:0000313" key="8">
    <source>
        <dbReference type="Proteomes" id="UP000050973"/>
    </source>
</evidence>
<evidence type="ECO:0000256" key="2">
    <source>
        <dbReference type="ARBA" id="ARBA00022490"/>
    </source>
</evidence>
<feature type="binding site" evidence="6">
    <location>
        <position position="251"/>
    </location>
    <ligand>
        <name>S-adenosyl-L-methionine</name>
        <dbReference type="ChEBI" id="CHEBI:59789"/>
    </ligand>
</feature>
<keyword evidence="2 6" id="KW-0963">Cytoplasm</keyword>
<dbReference type="NCBIfam" id="TIGR00406">
    <property type="entry name" value="prmA"/>
    <property type="match status" value="1"/>
</dbReference>
<dbReference type="InterPro" id="IPR004498">
    <property type="entry name" value="Ribosomal_PrmA_MeTrfase"/>
</dbReference>
<dbReference type="PIRSF" id="PIRSF000401">
    <property type="entry name" value="RPL11_MTase"/>
    <property type="match status" value="1"/>
</dbReference>
<evidence type="ECO:0000256" key="1">
    <source>
        <dbReference type="ARBA" id="ARBA00009741"/>
    </source>
</evidence>
<dbReference type="AlphaFoldDB" id="A0A0R1WH20"/>
<protein>
    <recommendedName>
        <fullName evidence="6">Ribosomal protein L11 methyltransferase</fullName>
        <shortName evidence="6">L11 Mtase</shortName>
        <ecNumber evidence="6">2.1.1.-</ecNumber>
    </recommendedName>
</protein>
<sequence length="320" mass="34806">MDWTAVTVITSSEAVEAVSYILTSEGAQGVQIDDAADFAHLQPGKYGRYGEIIDPEEIPHRKQGAAVTGYFPEKTFVPEIVPTITSKVAKLKEYGLNPGANKVTAAMVNNEEWATVWQKYYHPLRVTNELTIVPQWEDYTPEQESEKLLYLDPGMAFGTGTHPTTRLMLQALEQVIRGGESLIDVGTGSGVLSIAAKQLGADQVAAYDVDDVAVESAKKNLALNPVASDVKIGVNSLLDGIHTQVDIIVANILAEIIVPLIPQAYENLKPGGLFLTSGIIDDKAALIRKKLNEQGFIIDSETKMKDWHGIIAHKPTEEEA</sequence>